<evidence type="ECO:0000313" key="2">
    <source>
        <dbReference type="Proteomes" id="UP000431401"/>
    </source>
</evidence>
<dbReference type="AlphaFoldDB" id="A0A7K0DXV9"/>
<gene>
    <name evidence="1" type="ORF">NRB56_62350</name>
</gene>
<accession>A0A7K0DXV9</accession>
<evidence type="ECO:0000313" key="1">
    <source>
        <dbReference type="EMBL" id="MQY30633.1"/>
    </source>
</evidence>
<dbReference type="EMBL" id="WEGI01000014">
    <property type="protein sequence ID" value="MQY30633.1"/>
    <property type="molecule type" value="Genomic_DNA"/>
</dbReference>
<organism evidence="1 2">
    <name type="scientific">Nocardia aurantia</name>
    <dbReference type="NCBI Taxonomy" id="2585199"/>
    <lineage>
        <taxon>Bacteria</taxon>
        <taxon>Bacillati</taxon>
        <taxon>Actinomycetota</taxon>
        <taxon>Actinomycetes</taxon>
        <taxon>Mycobacteriales</taxon>
        <taxon>Nocardiaceae</taxon>
        <taxon>Nocardia</taxon>
    </lineage>
</organism>
<keyword evidence="2" id="KW-1185">Reference proteome</keyword>
<sequence length="34" mass="3645">MILGAIGASGAHAAQDEEAVRFAVTRWHEHRSGI</sequence>
<protein>
    <submittedName>
        <fullName evidence="1">Uncharacterized protein</fullName>
    </submittedName>
</protein>
<comment type="caution">
    <text evidence="1">The sequence shown here is derived from an EMBL/GenBank/DDBJ whole genome shotgun (WGS) entry which is preliminary data.</text>
</comment>
<reference evidence="1 2" key="1">
    <citation type="submission" date="2019-10" db="EMBL/GenBank/DDBJ databases">
        <title>Nocardia macrotermitis sp. nov. and Nocardia aurantia sp. nov., isolated from the gut of fungus growing-termite Macrotermes natalensis.</title>
        <authorList>
            <person name="Benndorf R."/>
            <person name="Schwitalla J."/>
            <person name="Martin K."/>
            <person name="De Beer W."/>
            <person name="Kaster A.-K."/>
            <person name="Vollmers J."/>
            <person name="Poulsen M."/>
            <person name="Beemelmanns C."/>
        </authorList>
    </citation>
    <scope>NUCLEOTIDE SEQUENCE [LARGE SCALE GENOMIC DNA]</scope>
    <source>
        <strain evidence="1 2">RB56</strain>
    </source>
</reference>
<name>A0A7K0DXV9_9NOCA</name>
<dbReference type="Proteomes" id="UP000431401">
    <property type="component" value="Unassembled WGS sequence"/>
</dbReference>
<proteinExistence type="predicted"/>